<comment type="caution">
    <text evidence="1">The sequence shown here is derived from an EMBL/GenBank/DDBJ whole genome shotgun (WGS) entry which is preliminary data.</text>
</comment>
<gene>
    <name evidence="1" type="ORF">Vadar_009270</name>
</gene>
<protein>
    <submittedName>
        <fullName evidence="1">Uncharacterized protein</fullName>
    </submittedName>
</protein>
<accession>A0ACB7Y6W3</accession>
<dbReference type="Proteomes" id="UP000828048">
    <property type="component" value="Chromosome 7"/>
</dbReference>
<name>A0ACB7Y6W3_9ERIC</name>
<evidence type="ECO:0000313" key="2">
    <source>
        <dbReference type="Proteomes" id="UP000828048"/>
    </source>
</evidence>
<reference evidence="1 2" key="1">
    <citation type="journal article" date="2021" name="Hortic Res">
        <title>High-quality reference genome and annotation aids understanding of berry development for evergreen blueberry (Vaccinium darrowii).</title>
        <authorList>
            <person name="Yu J."/>
            <person name="Hulse-Kemp A.M."/>
            <person name="Babiker E."/>
            <person name="Staton M."/>
        </authorList>
    </citation>
    <scope>NUCLEOTIDE SEQUENCE [LARGE SCALE GENOMIC DNA]</scope>
    <source>
        <strain evidence="2">cv. NJ 8807/NJ 8810</strain>
        <tissue evidence="1">Young leaf</tissue>
    </source>
</reference>
<sequence length="139" mass="15496">MQAVYVAVREAEEFVTVMGMKDVEKRVTQQNLNEGDNRWHPPIGGEVKINVDRAWLKDENRAGARVVVHNSQGHKGAFVAARSANLGMARLALCVEVLAWRNAMEFGIFVGVSSCTVEGDSHMIVKILHEEMFFPSKVE</sequence>
<keyword evidence="2" id="KW-1185">Reference proteome</keyword>
<evidence type="ECO:0000313" key="1">
    <source>
        <dbReference type="EMBL" id="KAH7848857.1"/>
    </source>
</evidence>
<organism evidence="1 2">
    <name type="scientific">Vaccinium darrowii</name>
    <dbReference type="NCBI Taxonomy" id="229202"/>
    <lineage>
        <taxon>Eukaryota</taxon>
        <taxon>Viridiplantae</taxon>
        <taxon>Streptophyta</taxon>
        <taxon>Embryophyta</taxon>
        <taxon>Tracheophyta</taxon>
        <taxon>Spermatophyta</taxon>
        <taxon>Magnoliopsida</taxon>
        <taxon>eudicotyledons</taxon>
        <taxon>Gunneridae</taxon>
        <taxon>Pentapetalae</taxon>
        <taxon>asterids</taxon>
        <taxon>Ericales</taxon>
        <taxon>Ericaceae</taxon>
        <taxon>Vaccinioideae</taxon>
        <taxon>Vaccinieae</taxon>
        <taxon>Vaccinium</taxon>
    </lineage>
</organism>
<proteinExistence type="predicted"/>
<dbReference type="EMBL" id="CM037157">
    <property type="protein sequence ID" value="KAH7848857.1"/>
    <property type="molecule type" value="Genomic_DNA"/>
</dbReference>